<dbReference type="InterPro" id="IPR014710">
    <property type="entry name" value="RmlC-like_jellyroll"/>
</dbReference>
<dbReference type="CDD" id="cd06121">
    <property type="entry name" value="cupin_YML079wp"/>
    <property type="match status" value="1"/>
</dbReference>
<dbReference type="PANTHER" id="PTHR33387">
    <property type="entry name" value="RMLC-LIKE JELLY ROLL FOLD PROTEIN"/>
    <property type="match status" value="1"/>
</dbReference>
<dbReference type="SUPFAM" id="SSF51182">
    <property type="entry name" value="RmlC-like cupins"/>
    <property type="match status" value="1"/>
</dbReference>
<dbReference type="RefSeq" id="WP_192009750.1">
    <property type="nucleotide sequence ID" value="NZ_JACYTQ010000002.1"/>
</dbReference>
<dbReference type="Gene3D" id="2.60.120.10">
    <property type="entry name" value="Jelly Rolls"/>
    <property type="match status" value="1"/>
</dbReference>
<dbReference type="EMBL" id="JACYTQ010000002">
    <property type="protein sequence ID" value="MBD8488903.1"/>
    <property type="molecule type" value="Genomic_DNA"/>
</dbReference>
<sequence>MDYKNIIDKLGLEAHPEGGYFKEVYRSMGKIDSANLPEGMEGKRNYATSIYFLLTSDTFSAFHRIKQDETWHFYIGSPVRLFTISPKGEFQQYIIGSDIWNGAFLQFTVPAGYWFAAELVEKESFALVGCTVAPGFDFRDFELAEREKLASEFPQHKELIKRLTRAI</sequence>
<reference evidence="2 3" key="1">
    <citation type="submission" date="2020-09" db="EMBL/GenBank/DDBJ databases">
        <title>Echinicola sp. CAU 1574 isolated from sand of Sido Beach.</title>
        <authorList>
            <person name="Kim W."/>
        </authorList>
    </citation>
    <scope>NUCLEOTIDE SEQUENCE [LARGE SCALE GENOMIC DNA]</scope>
    <source>
        <strain evidence="2 3">CAU 1574</strain>
    </source>
</reference>
<name>A0ABR9AJD4_9BACT</name>
<accession>A0ABR9AJD4</accession>
<feature type="domain" description="DUF985" evidence="1">
    <location>
        <begin position="5"/>
        <end position="144"/>
    </location>
</feature>
<evidence type="ECO:0000313" key="2">
    <source>
        <dbReference type="EMBL" id="MBD8488903.1"/>
    </source>
</evidence>
<gene>
    <name evidence="2" type="ORF">IFO69_09120</name>
</gene>
<proteinExistence type="predicted"/>
<dbReference type="Proteomes" id="UP000647133">
    <property type="component" value="Unassembled WGS sequence"/>
</dbReference>
<dbReference type="Pfam" id="PF06172">
    <property type="entry name" value="Cupin_5"/>
    <property type="match status" value="1"/>
</dbReference>
<protein>
    <submittedName>
        <fullName evidence="2">Cupin domain-containing protein</fullName>
    </submittedName>
</protein>
<dbReference type="InterPro" id="IPR011051">
    <property type="entry name" value="RmlC_Cupin_sf"/>
</dbReference>
<organism evidence="2 3">
    <name type="scientific">Echinicola arenosa</name>
    <dbReference type="NCBI Taxonomy" id="2774144"/>
    <lineage>
        <taxon>Bacteria</taxon>
        <taxon>Pseudomonadati</taxon>
        <taxon>Bacteroidota</taxon>
        <taxon>Cytophagia</taxon>
        <taxon>Cytophagales</taxon>
        <taxon>Cyclobacteriaceae</taxon>
        <taxon>Echinicola</taxon>
    </lineage>
</organism>
<dbReference type="InterPro" id="IPR039935">
    <property type="entry name" value="YML079W-like"/>
</dbReference>
<keyword evidence="3" id="KW-1185">Reference proteome</keyword>
<dbReference type="InterPro" id="IPR009327">
    <property type="entry name" value="Cupin_DUF985"/>
</dbReference>
<evidence type="ECO:0000313" key="3">
    <source>
        <dbReference type="Proteomes" id="UP000647133"/>
    </source>
</evidence>
<evidence type="ECO:0000259" key="1">
    <source>
        <dbReference type="Pfam" id="PF06172"/>
    </source>
</evidence>
<comment type="caution">
    <text evidence="2">The sequence shown here is derived from an EMBL/GenBank/DDBJ whole genome shotgun (WGS) entry which is preliminary data.</text>
</comment>
<dbReference type="PANTHER" id="PTHR33387:SF3">
    <property type="entry name" value="DUF985 DOMAIN-CONTAINING PROTEIN"/>
    <property type="match status" value="1"/>
</dbReference>